<dbReference type="Proteomes" id="UP000272908">
    <property type="component" value="Unassembled WGS sequence"/>
</dbReference>
<keyword evidence="2" id="KW-1185">Reference proteome</keyword>
<dbReference type="AlphaFoldDB" id="A0A3B0MDZ0"/>
<reference evidence="2" key="1">
    <citation type="submission" date="2018-08" db="EMBL/GenBank/DDBJ databases">
        <authorList>
            <person name="Rodrigo-Torres L."/>
            <person name="Arahal R. D."/>
            <person name="Lucena T."/>
        </authorList>
    </citation>
    <scope>NUCLEOTIDE SEQUENCE [LARGE SCALE GENOMIC DNA]</scope>
    <source>
        <strain evidence="2">CECT 7235</strain>
    </source>
</reference>
<sequence>MSGRVSERRDAIAKLAWNIATRMEVFTYYDLSSELHIEARRVAVFVRDWQRAGAVEACGKRGNRRAFRVVDARRPALMRADGTAIRRESPAGNMWRVARRLTVFTPSDVMSHANTPTCEVTLAAAQEFCQMLNRAGYLKVLQRAAPGRREAAYRLIRDTGPLPPRERRVRAVYDENLDEFTHLAGGL</sequence>
<dbReference type="RefSeq" id="WP_147434291.1">
    <property type="nucleotide sequence ID" value="NZ_UIHC01000142.1"/>
</dbReference>
<protein>
    <submittedName>
        <fullName evidence="1">Uncharacterized protein</fullName>
    </submittedName>
</protein>
<name>A0A3B0MDZ0_9RHOB</name>
<gene>
    <name evidence="1" type="ORF">ROE7235_03887</name>
</gene>
<proteinExistence type="predicted"/>
<accession>A0A3B0MDZ0</accession>
<organism evidence="1 2">
    <name type="scientific">Roseinatronobacter ekhonensis</name>
    <dbReference type="NCBI Taxonomy" id="254356"/>
    <lineage>
        <taxon>Bacteria</taxon>
        <taxon>Pseudomonadati</taxon>
        <taxon>Pseudomonadota</taxon>
        <taxon>Alphaproteobacteria</taxon>
        <taxon>Rhodobacterales</taxon>
        <taxon>Paracoccaceae</taxon>
        <taxon>Roseinatronobacter</taxon>
    </lineage>
</organism>
<dbReference type="EMBL" id="UIHC01000142">
    <property type="protein sequence ID" value="SUZ34105.1"/>
    <property type="molecule type" value="Genomic_DNA"/>
</dbReference>
<dbReference type="OrthoDB" id="8080957at2"/>
<evidence type="ECO:0000313" key="2">
    <source>
        <dbReference type="Proteomes" id="UP000272908"/>
    </source>
</evidence>
<evidence type="ECO:0000313" key="1">
    <source>
        <dbReference type="EMBL" id="SUZ34105.1"/>
    </source>
</evidence>